<dbReference type="InterPro" id="IPR010351">
    <property type="entry name" value="DUF943"/>
</dbReference>
<feature type="transmembrane region" description="Helical" evidence="1">
    <location>
        <begin position="7"/>
        <end position="25"/>
    </location>
</feature>
<organism evidence="2 3">
    <name type="scientific">Yersinia similis</name>
    <dbReference type="NCBI Taxonomy" id="367190"/>
    <lineage>
        <taxon>Bacteria</taxon>
        <taxon>Pseudomonadati</taxon>
        <taxon>Pseudomonadota</taxon>
        <taxon>Gammaproteobacteria</taxon>
        <taxon>Enterobacterales</taxon>
        <taxon>Yersiniaceae</taxon>
        <taxon>Yersinia</taxon>
    </lineage>
</organism>
<accession>A0A0T9QP80</accession>
<keyword evidence="1" id="KW-1133">Transmembrane helix</keyword>
<reference evidence="2 3" key="1">
    <citation type="submission" date="2015-03" db="EMBL/GenBank/DDBJ databases">
        <authorList>
            <person name="Murphy D."/>
        </authorList>
    </citation>
    <scope>NUCLEOTIDE SEQUENCE [LARGE SCALE GENOMIC DNA]</scope>
    <source>
        <strain evidence="2 3">Y233</strain>
    </source>
</reference>
<proteinExistence type="predicted"/>
<sequence>MLKIKRNILLGIFAVGLLFIIWIITQPVEIVAVHQDRHYSFILAKNFPITDKEKIAWWKKNKIMLKEKYDLPKEDLNGYYLVSVWNFGDGYKKLPAGDMRLSLESSDLLCFDDMKVVENCIEKKSLLFIRKYDDRYVFSMGRSSYRQSVEGGEITKDAED</sequence>
<dbReference type="EMBL" id="CQBK01000019">
    <property type="protein sequence ID" value="CNI21441.1"/>
    <property type="molecule type" value="Genomic_DNA"/>
</dbReference>
<dbReference type="AlphaFoldDB" id="A0A0T9QP80"/>
<gene>
    <name evidence="2" type="ORF">ERS008667_02759</name>
</gene>
<evidence type="ECO:0000313" key="3">
    <source>
        <dbReference type="Proteomes" id="UP000038204"/>
    </source>
</evidence>
<name>A0A0T9QP80_9GAMM</name>
<evidence type="ECO:0000313" key="2">
    <source>
        <dbReference type="EMBL" id="CNI21441.1"/>
    </source>
</evidence>
<dbReference type="RefSeq" id="WP_049600014.1">
    <property type="nucleotide sequence ID" value="NZ_CP173107.1"/>
</dbReference>
<keyword evidence="1" id="KW-0812">Transmembrane</keyword>
<evidence type="ECO:0000256" key="1">
    <source>
        <dbReference type="SAM" id="Phobius"/>
    </source>
</evidence>
<keyword evidence="1" id="KW-0472">Membrane</keyword>
<dbReference type="Proteomes" id="UP000038204">
    <property type="component" value="Unassembled WGS sequence"/>
</dbReference>
<protein>
    <submittedName>
        <fullName evidence="2">Entero membrane protein</fullName>
    </submittedName>
</protein>
<dbReference type="Pfam" id="PF06092">
    <property type="entry name" value="DUF943"/>
    <property type="match status" value="1"/>
</dbReference>